<keyword evidence="1 5" id="KW-0597">Phosphoprotein</keyword>
<dbReference type="PROSITE" id="PS50043">
    <property type="entry name" value="HTH_LUXR_2"/>
    <property type="match status" value="1"/>
</dbReference>
<evidence type="ECO:0000313" key="9">
    <source>
        <dbReference type="EMBL" id="MFC5004039.1"/>
    </source>
</evidence>
<dbReference type="CDD" id="cd17535">
    <property type="entry name" value="REC_NarL-like"/>
    <property type="match status" value="1"/>
</dbReference>
<sequence length="238" mass="24860">MITVMVVDDQPMVRAGIAAVVDAEPDLSVVAVAADGAEAVTAARRLRPDVVLMDIRMPGMDGLTATERLTSGPDPLRVLVLTTFGLDEDVYAALRAGASGFLLKDADPQRVVDAVRVVAAGDSLIDPSLTRQLIDAYVGAPALDPAVAAGVARLTAREVEILRRVARGLTNAEIGAELGVRPATVKAHMNAILAKLDLRDRVQATIFAYDAGLARPGLQPGVGPGIRPRPDEPGLGRP</sequence>
<keyword evidence="4" id="KW-0804">Transcription</keyword>
<reference evidence="10" key="1">
    <citation type="journal article" date="2019" name="Int. J. Syst. Evol. Microbiol.">
        <title>The Global Catalogue of Microorganisms (GCM) 10K type strain sequencing project: providing services to taxonomists for standard genome sequencing and annotation.</title>
        <authorList>
            <consortium name="The Broad Institute Genomics Platform"/>
            <consortium name="The Broad Institute Genome Sequencing Center for Infectious Disease"/>
            <person name="Wu L."/>
            <person name="Ma J."/>
        </authorList>
    </citation>
    <scope>NUCLEOTIDE SEQUENCE [LARGE SCALE GENOMIC DNA]</scope>
    <source>
        <strain evidence="10">CGMCC 4.7152</strain>
    </source>
</reference>
<organism evidence="9 10">
    <name type="scientific">Dactylosporangium cerinum</name>
    <dbReference type="NCBI Taxonomy" id="1434730"/>
    <lineage>
        <taxon>Bacteria</taxon>
        <taxon>Bacillati</taxon>
        <taxon>Actinomycetota</taxon>
        <taxon>Actinomycetes</taxon>
        <taxon>Micromonosporales</taxon>
        <taxon>Micromonosporaceae</taxon>
        <taxon>Dactylosporangium</taxon>
    </lineage>
</organism>
<feature type="modified residue" description="4-aspartylphosphate" evidence="5">
    <location>
        <position position="54"/>
    </location>
</feature>
<evidence type="ECO:0000256" key="2">
    <source>
        <dbReference type="ARBA" id="ARBA00023015"/>
    </source>
</evidence>
<dbReference type="Pfam" id="PF00072">
    <property type="entry name" value="Response_reg"/>
    <property type="match status" value="1"/>
</dbReference>
<feature type="domain" description="Response regulatory" evidence="8">
    <location>
        <begin position="3"/>
        <end position="119"/>
    </location>
</feature>
<accession>A0ABV9W6S4</accession>
<dbReference type="EMBL" id="JBHSIU010000054">
    <property type="protein sequence ID" value="MFC5004039.1"/>
    <property type="molecule type" value="Genomic_DNA"/>
</dbReference>
<evidence type="ECO:0000259" key="8">
    <source>
        <dbReference type="PROSITE" id="PS50110"/>
    </source>
</evidence>
<evidence type="ECO:0000256" key="6">
    <source>
        <dbReference type="SAM" id="MobiDB-lite"/>
    </source>
</evidence>
<evidence type="ECO:0000256" key="1">
    <source>
        <dbReference type="ARBA" id="ARBA00022553"/>
    </source>
</evidence>
<name>A0ABV9W6S4_9ACTN</name>
<keyword evidence="3" id="KW-0238">DNA-binding</keyword>
<feature type="region of interest" description="Disordered" evidence="6">
    <location>
        <begin position="219"/>
        <end position="238"/>
    </location>
</feature>
<comment type="caution">
    <text evidence="9">The sequence shown here is derived from an EMBL/GenBank/DDBJ whole genome shotgun (WGS) entry which is preliminary data.</text>
</comment>
<dbReference type="InterPro" id="IPR058245">
    <property type="entry name" value="NreC/VraR/RcsB-like_REC"/>
</dbReference>
<dbReference type="InterPro" id="IPR039420">
    <property type="entry name" value="WalR-like"/>
</dbReference>
<dbReference type="PROSITE" id="PS50110">
    <property type="entry name" value="RESPONSE_REGULATORY"/>
    <property type="match status" value="1"/>
</dbReference>
<dbReference type="InterPro" id="IPR011006">
    <property type="entry name" value="CheY-like_superfamily"/>
</dbReference>
<proteinExistence type="predicted"/>
<feature type="compositionally biased region" description="Basic and acidic residues" evidence="6">
    <location>
        <begin position="228"/>
        <end position="238"/>
    </location>
</feature>
<evidence type="ECO:0000256" key="5">
    <source>
        <dbReference type="PROSITE-ProRule" id="PRU00169"/>
    </source>
</evidence>
<dbReference type="RefSeq" id="WP_380123522.1">
    <property type="nucleotide sequence ID" value="NZ_JBHSIU010000054.1"/>
</dbReference>
<dbReference type="Proteomes" id="UP001595912">
    <property type="component" value="Unassembled WGS sequence"/>
</dbReference>
<dbReference type="Gene3D" id="3.40.50.2300">
    <property type="match status" value="1"/>
</dbReference>
<dbReference type="PANTHER" id="PTHR43214">
    <property type="entry name" value="TWO-COMPONENT RESPONSE REGULATOR"/>
    <property type="match status" value="1"/>
</dbReference>
<dbReference type="PANTHER" id="PTHR43214:SF24">
    <property type="entry name" value="TRANSCRIPTIONAL REGULATORY PROTEIN NARL-RELATED"/>
    <property type="match status" value="1"/>
</dbReference>
<dbReference type="InterPro" id="IPR001789">
    <property type="entry name" value="Sig_transdc_resp-reg_receiver"/>
</dbReference>
<dbReference type="SUPFAM" id="SSF46894">
    <property type="entry name" value="C-terminal effector domain of the bipartite response regulators"/>
    <property type="match status" value="1"/>
</dbReference>
<evidence type="ECO:0000256" key="4">
    <source>
        <dbReference type="ARBA" id="ARBA00023163"/>
    </source>
</evidence>
<dbReference type="SMART" id="SM00421">
    <property type="entry name" value="HTH_LUXR"/>
    <property type="match status" value="1"/>
</dbReference>
<dbReference type="SUPFAM" id="SSF52172">
    <property type="entry name" value="CheY-like"/>
    <property type="match status" value="1"/>
</dbReference>
<evidence type="ECO:0000256" key="3">
    <source>
        <dbReference type="ARBA" id="ARBA00023125"/>
    </source>
</evidence>
<keyword evidence="2" id="KW-0805">Transcription regulation</keyword>
<evidence type="ECO:0000313" key="10">
    <source>
        <dbReference type="Proteomes" id="UP001595912"/>
    </source>
</evidence>
<evidence type="ECO:0000259" key="7">
    <source>
        <dbReference type="PROSITE" id="PS50043"/>
    </source>
</evidence>
<dbReference type="CDD" id="cd06170">
    <property type="entry name" value="LuxR_C_like"/>
    <property type="match status" value="1"/>
</dbReference>
<dbReference type="Pfam" id="PF00196">
    <property type="entry name" value="GerE"/>
    <property type="match status" value="1"/>
</dbReference>
<dbReference type="SMART" id="SM00448">
    <property type="entry name" value="REC"/>
    <property type="match status" value="1"/>
</dbReference>
<dbReference type="PRINTS" id="PR00038">
    <property type="entry name" value="HTHLUXR"/>
</dbReference>
<feature type="domain" description="HTH luxR-type" evidence="7">
    <location>
        <begin position="147"/>
        <end position="212"/>
    </location>
</feature>
<protein>
    <submittedName>
        <fullName evidence="9">Response regulator</fullName>
    </submittedName>
</protein>
<gene>
    <name evidence="9" type="ORF">ACFPIJ_40215</name>
</gene>
<dbReference type="PROSITE" id="PS00622">
    <property type="entry name" value="HTH_LUXR_1"/>
    <property type="match status" value="1"/>
</dbReference>
<dbReference type="InterPro" id="IPR016032">
    <property type="entry name" value="Sig_transdc_resp-reg_C-effctor"/>
</dbReference>
<dbReference type="InterPro" id="IPR000792">
    <property type="entry name" value="Tscrpt_reg_LuxR_C"/>
</dbReference>
<keyword evidence="10" id="KW-1185">Reference proteome</keyword>